<evidence type="ECO:0000313" key="2">
    <source>
        <dbReference type="EMBL" id="KAK1905603.1"/>
    </source>
</evidence>
<dbReference type="Proteomes" id="UP001228049">
    <property type="component" value="Unassembled WGS sequence"/>
</dbReference>
<sequence>MREAAATEIRRAITGRIPDSLRNCVNKEFFVTSAPWGMMEQQQPQVHPEMNGAAYRFPPGVVGVAPGGIPGPMEGLVPGGVPIAHILPPGTHPSQAPSPNQPSKHGDPMREHMTEP</sequence>
<proteinExistence type="predicted"/>
<dbReference type="GO" id="GO:0003714">
    <property type="term" value="F:transcription corepressor activity"/>
    <property type="evidence" value="ECO:0007669"/>
    <property type="project" value="TreeGrafter"/>
</dbReference>
<dbReference type="EMBL" id="JASDAP010000003">
    <property type="protein sequence ID" value="KAK1905603.1"/>
    <property type="molecule type" value="Genomic_DNA"/>
</dbReference>
<dbReference type="PANTHER" id="PTHR46029:SF3">
    <property type="entry name" value="C-TERMINAL-BINDING PROTEIN 2"/>
    <property type="match status" value="1"/>
</dbReference>
<dbReference type="GO" id="GO:0003713">
    <property type="term" value="F:transcription coactivator activity"/>
    <property type="evidence" value="ECO:0007669"/>
    <property type="project" value="TreeGrafter"/>
</dbReference>
<dbReference type="GO" id="GO:0140297">
    <property type="term" value="F:DNA-binding transcription factor binding"/>
    <property type="evidence" value="ECO:0007669"/>
    <property type="project" value="TreeGrafter"/>
</dbReference>
<dbReference type="Gene3D" id="3.40.50.720">
    <property type="entry name" value="NAD(P)-binding Rossmann-like Domain"/>
    <property type="match status" value="1"/>
</dbReference>
<evidence type="ECO:0000313" key="3">
    <source>
        <dbReference type="Proteomes" id="UP001228049"/>
    </source>
</evidence>
<accession>A0AAD9CRA1</accession>
<dbReference type="InterPro" id="IPR051638">
    <property type="entry name" value="CTBP_dehydrogenase"/>
</dbReference>
<name>A0AAD9CRA1_DISEL</name>
<dbReference type="PANTHER" id="PTHR46029">
    <property type="entry name" value="C-TERMINAL-BINDING PROTEIN"/>
    <property type="match status" value="1"/>
</dbReference>
<reference evidence="2" key="1">
    <citation type="submission" date="2023-04" db="EMBL/GenBank/DDBJ databases">
        <title>Chromosome-level genome of Chaenocephalus aceratus.</title>
        <authorList>
            <person name="Park H."/>
        </authorList>
    </citation>
    <scope>NUCLEOTIDE SEQUENCE</scope>
    <source>
        <strain evidence="2">DE</strain>
        <tissue evidence="2">Muscle</tissue>
    </source>
</reference>
<comment type="caution">
    <text evidence="2">The sequence shown here is derived from an EMBL/GenBank/DDBJ whole genome shotgun (WGS) entry which is preliminary data.</text>
</comment>
<protein>
    <submittedName>
        <fullName evidence="2">C-terminal-binding protein 2</fullName>
    </submittedName>
</protein>
<organism evidence="2 3">
    <name type="scientific">Dissostichus eleginoides</name>
    <name type="common">Patagonian toothfish</name>
    <name type="synonym">Dissostichus amissus</name>
    <dbReference type="NCBI Taxonomy" id="100907"/>
    <lineage>
        <taxon>Eukaryota</taxon>
        <taxon>Metazoa</taxon>
        <taxon>Chordata</taxon>
        <taxon>Craniata</taxon>
        <taxon>Vertebrata</taxon>
        <taxon>Euteleostomi</taxon>
        <taxon>Actinopterygii</taxon>
        <taxon>Neopterygii</taxon>
        <taxon>Teleostei</taxon>
        <taxon>Neoteleostei</taxon>
        <taxon>Acanthomorphata</taxon>
        <taxon>Eupercaria</taxon>
        <taxon>Perciformes</taxon>
        <taxon>Notothenioidei</taxon>
        <taxon>Nototheniidae</taxon>
        <taxon>Dissostichus</taxon>
    </lineage>
</organism>
<feature type="compositionally biased region" description="Polar residues" evidence="1">
    <location>
        <begin position="92"/>
        <end position="103"/>
    </location>
</feature>
<feature type="region of interest" description="Disordered" evidence="1">
    <location>
        <begin position="80"/>
        <end position="116"/>
    </location>
</feature>
<gene>
    <name evidence="2" type="ORF">KUDE01_012783</name>
</gene>
<dbReference type="GO" id="GO:0001221">
    <property type="term" value="F:transcription coregulator binding"/>
    <property type="evidence" value="ECO:0007669"/>
    <property type="project" value="TreeGrafter"/>
</dbReference>
<dbReference type="GO" id="GO:0005634">
    <property type="term" value="C:nucleus"/>
    <property type="evidence" value="ECO:0007669"/>
    <property type="project" value="TreeGrafter"/>
</dbReference>
<keyword evidence="3" id="KW-1185">Reference proteome</keyword>
<feature type="compositionally biased region" description="Basic and acidic residues" evidence="1">
    <location>
        <begin position="104"/>
        <end position="116"/>
    </location>
</feature>
<evidence type="ECO:0000256" key="1">
    <source>
        <dbReference type="SAM" id="MobiDB-lite"/>
    </source>
</evidence>
<dbReference type="AlphaFoldDB" id="A0AAD9CRA1"/>
<dbReference type="GO" id="GO:0006357">
    <property type="term" value="P:regulation of transcription by RNA polymerase II"/>
    <property type="evidence" value="ECO:0007669"/>
    <property type="project" value="TreeGrafter"/>
</dbReference>